<keyword evidence="9" id="KW-1185">Reference proteome</keyword>
<evidence type="ECO:0000313" key="8">
    <source>
        <dbReference type="EMBL" id="MCL1044833.1"/>
    </source>
</evidence>
<dbReference type="InterPro" id="IPR022781">
    <property type="entry name" value="Flagellar_biosynth_FliO"/>
</dbReference>
<protein>
    <recommendedName>
        <fullName evidence="7">Flagellar protein</fullName>
    </recommendedName>
</protein>
<evidence type="ECO:0000256" key="5">
    <source>
        <dbReference type="ARBA" id="ARBA00023143"/>
    </source>
</evidence>
<comment type="similarity">
    <text evidence="6 7">Belongs to the FliO/MopB family.</text>
</comment>
<keyword evidence="8" id="KW-0966">Cell projection</keyword>
<keyword evidence="2 7" id="KW-0812">Transmembrane</keyword>
<dbReference type="EMBL" id="JAKIKU010000002">
    <property type="protein sequence ID" value="MCL1044833.1"/>
    <property type="molecule type" value="Genomic_DNA"/>
</dbReference>
<evidence type="ECO:0000256" key="4">
    <source>
        <dbReference type="ARBA" id="ARBA00023136"/>
    </source>
</evidence>
<evidence type="ECO:0000256" key="3">
    <source>
        <dbReference type="ARBA" id="ARBA00022989"/>
    </source>
</evidence>
<evidence type="ECO:0000313" key="9">
    <source>
        <dbReference type="Proteomes" id="UP001202134"/>
    </source>
</evidence>
<dbReference type="Pfam" id="PF04347">
    <property type="entry name" value="FliO"/>
    <property type="match status" value="1"/>
</dbReference>
<reference evidence="8 9" key="1">
    <citation type="submission" date="2022-01" db="EMBL/GenBank/DDBJ databases">
        <title>Whole genome-based taxonomy of the Shewanellaceae.</title>
        <authorList>
            <person name="Martin-Rodriguez A.J."/>
        </authorList>
    </citation>
    <scope>NUCLEOTIDE SEQUENCE [LARGE SCALE GENOMIC DNA]</scope>
    <source>
        <strain evidence="8 9">DSM 24955</strain>
    </source>
</reference>
<accession>A0ABT0KLW3</accession>
<evidence type="ECO:0000256" key="1">
    <source>
        <dbReference type="ARBA" id="ARBA00022475"/>
    </source>
</evidence>
<name>A0ABT0KLW3_9GAMM</name>
<evidence type="ECO:0000256" key="7">
    <source>
        <dbReference type="RuleBase" id="RU362064"/>
    </source>
</evidence>
<keyword evidence="4 7" id="KW-0472">Membrane</keyword>
<comment type="subcellular location">
    <subcellularLocation>
        <location evidence="7">Cell membrane</location>
    </subcellularLocation>
    <subcellularLocation>
        <location evidence="7">Bacterial flagellum basal body</location>
    </subcellularLocation>
</comment>
<gene>
    <name evidence="8" type="primary">fliO</name>
    <name evidence="8" type="ORF">L2737_05765</name>
</gene>
<evidence type="ECO:0000256" key="2">
    <source>
        <dbReference type="ARBA" id="ARBA00022692"/>
    </source>
</evidence>
<keyword evidence="8" id="KW-0969">Cilium</keyword>
<dbReference type="PANTHER" id="PTHR38766:SF1">
    <property type="entry name" value="FLAGELLAR PROTEIN FLIO"/>
    <property type="match status" value="1"/>
</dbReference>
<keyword evidence="5 7" id="KW-0975">Bacterial flagellum</keyword>
<evidence type="ECO:0000256" key="6">
    <source>
        <dbReference type="ARBA" id="ARBA00037937"/>
    </source>
</evidence>
<proteinExistence type="inferred from homology"/>
<keyword evidence="1 7" id="KW-1003">Cell membrane</keyword>
<dbReference type="PANTHER" id="PTHR38766">
    <property type="entry name" value="FLAGELLAR PROTEIN FLIO"/>
    <property type="match status" value="1"/>
</dbReference>
<dbReference type="InterPro" id="IPR052205">
    <property type="entry name" value="FliO/MopB"/>
</dbReference>
<keyword evidence="3 7" id="KW-1133">Transmembrane helix</keyword>
<feature type="transmembrane region" description="Helical" evidence="7">
    <location>
        <begin position="39"/>
        <end position="62"/>
    </location>
</feature>
<sequence>MLNAVSLLVVASSAVTEASNSESANSEIAIRGAETSNIAALSSMMGGLILVIAIIFVLAYIVKKLNLVQSNQGVIKTVAMTPLGQKEKIVLIELEGQQYLLGVTAQQVNLIEKLDTAVNLETTSFASRLKQAKQQASQQEKEQAKE</sequence>
<comment type="caution">
    <text evidence="8">The sequence shown here is derived from an EMBL/GenBank/DDBJ whole genome shotgun (WGS) entry which is preliminary data.</text>
</comment>
<keyword evidence="8" id="KW-0282">Flagellum</keyword>
<dbReference type="NCBIfam" id="TIGR03500">
    <property type="entry name" value="FliO_TIGR"/>
    <property type="match status" value="1"/>
</dbReference>
<dbReference type="Proteomes" id="UP001202134">
    <property type="component" value="Unassembled WGS sequence"/>
</dbReference>
<organism evidence="8 9">
    <name type="scientific">Shewanella electrodiphila</name>
    <dbReference type="NCBI Taxonomy" id="934143"/>
    <lineage>
        <taxon>Bacteria</taxon>
        <taxon>Pseudomonadati</taxon>
        <taxon>Pseudomonadota</taxon>
        <taxon>Gammaproteobacteria</taxon>
        <taxon>Alteromonadales</taxon>
        <taxon>Shewanellaceae</taxon>
        <taxon>Shewanella</taxon>
    </lineage>
</organism>